<protein>
    <submittedName>
        <fullName evidence="1">Uncharacterized protein</fullName>
    </submittedName>
</protein>
<dbReference type="Proteomes" id="UP000193738">
    <property type="component" value="Unassembled WGS sequence"/>
</dbReference>
<comment type="caution">
    <text evidence="1">The sequence shown here is derived from an EMBL/GenBank/DDBJ whole genome shotgun (WGS) entry which is preliminary data.</text>
</comment>
<reference evidence="1 2" key="1">
    <citation type="submission" date="2016-01" db="EMBL/GenBank/DDBJ databases">
        <title>The new phylogeny of the genus Mycobacterium.</title>
        <authorList>
            <person name="Tarcisio F."/>
            <person name="Conor M."/>
            <person name="Antonella G."/>
            <person name="Elisabetta G."/>
            <person name="Giulia F.S."/>
            <person name="Sara T."/>
            <person name="Anna F."/>
            <person name="Clotilde B."/>
            <person name="Roberto B."/>
            <person name="Veronica D.S."/>
            <person name="Fabio R."/>
            <person name="Monica P."/>
            <person name="Olivier J."/>
            <person name="Enrico T."/>
            <person name="Nicola S."/>
        </authorList>
    </citation>
    <scope>NUCLEOTIDE SEQUENCE [LARGE SCALE GENOMIC DNA]</scope>
    <source>
        <strain evidence="1 2">DSM 43505</strain>
    </source>
</reference>
<evidence type="ECO:0000313" key="2">
    <source>
        <dbReference type="Proteomes" id="UP000193738"/>
    </source>
</evidence>
<dbReference type="AlphaFoldDB" id="A0A1X1UV29"/>
<keyword evidence="2" id="KW-1185">Reference proteome</keyword>
<name>A0A1X1UV29_MYCGS</name>
<organism evidence="1 2">
    <name type="scientific">Mycobacterium gastri</name>
    <dbReference type="NCBI Taxonomy" id="1777"/>
    <lineage>
        <taxon>Bacteria</taxon>
        <taxon>Bacillati</taxon>
        <taxon>Actinomycetota</taxon>
        <taxon>Actinomycetes</taxon>
        <taxon>Mycobacteriales</taxon>
        <taxon>Mycobacteriaceae</taxon>
        <taxon>Mycobacterium</taxon>
    </lineage>
</organism>
<evidence type="ECO:0000313" key="1">
    <source>
        <dbReference type="EMBL" id="ORV60680.1"/>
    </source>
</evidence>
<accession>A0A1X1UV29</accession>
<gene>
    <name evidence="1" type="ORF">AWC07_17910</name>
</gene>
<dbReference type="RefSeq" id="WP_036409846.1">
    <property type="nucleotide sequence ID" value="NZ_LQOX01000146.1"/>
</dbReference>
<sequence>MRIKPLPTAWQHSITGDEIRAVISYPLLRYGITTAYADADTYMFIGGMQNEPWLEIAAEDEGGITWAVFHAMVLTPRVAHEVFEMSGGIIDLRDDLSPQRPYIGPQYGRGEEI</sequence>
<proteinExistence type="predicted"/>
<dbReference type="EMBL" id="LQOX01000146">
    <property type="protein sequence ID" value="ORV60680.1"/>
    <property type="molecule type" value="Genomic_DNA"/>
</dbReference>